<evidence type="ECO:0000256" key="6">
    <source>
        <dbReference type="SAM" id="MobiDB-lite"/>
    </source>
</evidence>
<dbReference type="EMBL" id="BMAV01022326">
    <property type="protein sequence ID" value="GFY77146.1"/>
    <property type="molecule type" value="Genomic_DNA"/>
</dbReference>
<keyword evidence="5" id="KW-0131">Cell cycle</keyword>
<evidence type="ECO:0000256" key="1">
    <source>
        <dbReference type="ARBA" id="ARBA00004123"/>
    </source>
</evidence>
<feature type="compositionally biased region" description="Polar residues" evidence="6">
    <location>
        <begin position="1329"/>
        <end position="1352"/>
    </location>
</feature>
<feature type="region of interest" description="Disordered" evidence="6">
    <location>
        <begin position="1128"/>
        <end position="1199"/>
    </location>
</feature>
<dbReference type="SUPFAM" id="SSF48371">
    <property type="entry name" value="ARM repeat"/>
    <property type="match status" value="1"/>
</dbReference>
<evidence type="ECO:0000313" key="7">
    <source>
        <dbReference type="EMBL" id="GFY77146.1"/>
    </source>
</evidence>
<evidence type="ECO:0000313" key="8">
    <source>
        <dbReference type="Proteomes" id="UP000886998"/>
    </source>
</evidence>
<feature type="compositionally biased region" description="Polar residues" evidence="6">
    <location>
        <begin position="1129"/>
        <end position="1168"/>
    </location>
</feature>
<feature type="compositionally biased region" description="Polar residues" evidence="6">
    <location>
        <begin position="1457"/>
        <end position="1471"/>
    </location>
</feature>
<feature type="compositionally biased region" description="Polar residues" evidence="6">
    <location>
        <begin position="1398"/>
        <end position="1408"/>
    </location>
</feature>
<evidence type="ECO:0000256" key="5">
    <source>
        <dbReference type="ARBA" id="ARBA00023306"/>
    </source>
</evidence>
<dbReference type="Gene3D" id="1.25.10.10">
    <property type="entry name" value="Leucine-rich Repeat Variant"/>
    <property type="match status" value="1"/>
</dbReference>
<accession>A0A8X6YU84</accession>
<keyword evidence="8" id="KW-1185">Reference proteome</keyword>
<organism evidence="7 8">
    <name type="scientific">Trichonephila inaurata madagascariensis</name>
    <dbReference type="NCBI Taxonomy" id="2747483"/>
    <lineage>
        <taxon>Eukaryota</taxon>
        <taxon>Metazoa</taxon>
        <taxon>Ecdysozoa</taxon>
        <taxon>Arthropoda</taxon>
        <taxon>Chelicerata</taxon>
        <taxon>Arachnida</taxon>
        <taxon>Araneae</taxon>
        <taxon>Araneomorphae</taxon>
        <taxon>Entelegynae</taxon>
        <taxon>Araneoidea</taxon>
        <taxon>Nephilidae</taxon>
        <taxon>Trichonephila</taxon>
        <taxon>Trichonephila inaurata</taxon>
    </lineage>
</organism>
<feature type="region of interest" description="Disordered" evidence="6">
    <location>
        <begin position="1317"/>
        <end position="1352"/>
    </location>
</feature>
<comment type="subcellular location">
    <subcellularLocation>
        <location evidence="1">Nucleus</location>
    </subcellularLocation>
</comment>
<keyword evidence="3" id="KW-0498">Mitosis</keyword>
<dbReference type="OrthoDB" id="6429416at2759"/>
<evidence type="ECO:0000256" key="2">
    <source>
        <dbReference type="ARBA" id="ARBA00022618"/>
    </source>
</evidence>
<feature type="compositionally biased region" description="Basic and acidic residues" evidence="6">
    <location>
        <begin position="1435"/>
        <end position="1456"/>
    </location>
</feature>
<dbReference type="InterPro" id="IPR011989">
    <property type="entry name" value="ARM-like"/>
</dbReference>
<dbReference type="PANTHER" id="PTHR12663:SF0">
    <property type="entry name" value="PRECOCIOUS DISSOCIATION OF SISTERS 5, ISOFORM A"/>
    <property type="match status" value="1"/>
</dbReference>
<protein>
    <submittedName>
        <fullName evidence="7">Sister chromatid cohesion protein PDS5 homolog B</fullName>
    </submittedName>
</protein>
<dbReference type="GO" id="GO:0051301">
    <property type="term" value="P:cell division"/>
    <property type="evidence" value="ECO:0007669"/>
    <property type="project" value="UniProtKB-KW"/>
</dbReference>
<comment type="caution">
    <text evidence="7">The sequence shown here is derived from an EMBL/GenBank/DDBJ whole genome shotgun (WGS) entry which is preliminary data.</text>
</comment>
<dbReference type="InterPro" id="IPR039776">
    <property type="entry name" value="Pds5"/>
</dbReference>
<gene>
    <name evidence="7" type="primary">PDS5B</name>
    <name evidence="7" type="ORF">TNIN_14381</name>
</gene>
<keyword evidence="2" id="KW-0132">Cell division</keyword>
<dbReference type="Proteomes" id="UP000886998">
    <property type="component" value="Unassembled WGS sequence"/>
</dbReference>
<dbReference type="GO" id="GO:0000785">
    <property type="term" value="C:chromatin"/>
    <property type="evidence" value="ECO:0007669"/>
    <property type="project" value="TreeGrafter"/>
</dbReference>
<feature type="region of interest" description="Disordered" evidence="6">
    <location>
        <begin position="1243"/>
        <end position="1279"/>
    </location>
</feature>
<dbReference type="PANTHER" id="PTHR12663">
    <property type="entry name" value="ANDROGEN INDUCED INHIBITOR OF PROLIFERATION AS3 / PDS5-RELATED"/>
    <property type="match status" value="1"/>
</dbReference>
<feature type="region of interest" description="Disordered" evidence="6">
    <location>
        <begin position="1395"/>
        <end position="1504"/>
    </location>
</feature>
<reference evidence="7" key="1">
    <citation type="submission" date="2020-08" db="EMBL/GenBank/DDBJ databases">
        <title>Multicomponent nature underlies the extraordinary mechanical properties of spider dragline silk.</title>
        <authorList>
            <person name="Kono N."/>
            <person name="Nakamura H."/>
            <person name="Mori M."/>
            <person name="Yoshida Y."/>
            <person name="Ohtoshi R."/>
            <person name="Malay A.D."/>
            <person name="Moran D.A.P."/>
            <person name="Tomita M."/>
            <person name="Numata K."/>
            <person name="Arakawa K."/>
        </authorList>
    </citation>
    <scope>NUCLEOTIDE SEQUENCE</scope>
</reference>
<dbReference type="Pfam" id="PF20168">
    <property type="entry name" value="PDS5"/>
    <property type="match status" value="1"/>
</dbReference>
<proteinExistence type="predicted"/>
<feature type="compositionally biased region" description="Basic and acidic residues" evidence="6">
    <location>
        <begin position="1537"/>
        <end position="1551"/>
    </location>
</feature>
<feature type="compositionally biased region" description="Low complexity" evidence="6">
    <location>
        <begin position="1260"/>
        <end position="1270"/>
    </location>
</feature>
<feature type="region of interest" description="Disordered" evidence="6">
    <location>
        <begin position="1524"/>
        <end position="1551"/>
    </location>
</feature>
<evidence type="ECO:0000256" key="3">
    <source>
        <dbReference type="ARBA" id="ARBA00022776"/>
    </source>
</evidence>
<dbReference type="GO" id="GO:0007064">
    <property type="term" value="P:mitotic sister chromatid cohesion"/>
    <property type="evidence" value="ECO:0007669"/>
    <property type="project" value="InterPro"/>
</dbReference>
<dbReference type="GO" id="GO:0006281">
    <property type="term" value="P:DNA repair"/>
    <property type="evidence" value="ECO:0007669"/>
    <property type="project" value="TreeGrafter"/>
</dbReference>
<dbReference type="InterPro" id="IPR016024">
    <property type="entry name" value="ARM-type_fold"/>
</dbReference>
<keyword evidence="4" id="KW-0539">Nucleus</keyword>
<name>A0A8X6YU84_9ARAC</name>
<dbReference type="CDD" id="cd19953">
    <property type="entry name" value="PDS5"/>
    <property type="match status" value="1"/>
</dbReference>
<evidence type="ECO:0000256" key="4">
    <source>
        <dbReference type="ARBA" id="ARBA00023242"/>
    </source>
</evidence>
<dbReference type="GO" id="GO:0005634">
    <property type="term" value="C:nucleus"/>
    <property type="evidence" value="ECO:0007669"/>
    <property type="project" value="UniProtKB-SubCell"/>
</dbReference>
<feature type="compositionally biased region" description="Polar residues" evidence="6">
    <location>
        <begin position="1184"/>
        <end position="1195"/>
    </location>
</feature>
<sequence>MDDPLENVVYPPGTKDLTEEVSTEELICRLKGCADVFRNILQNEQNALRYEPLAHLLITERFLEHKDREVRLLVACLLADIFRICAPEEPYREPIQIKLVMEFFVDQLKILESPLDPSLIHIFYLLENLAVVKTFNICLDVPDFHHIICQLFKVIFRVSGDLVPKIKRHILNLLCPLINESDVVTQELLDIILILLVEPIRSQRLVASSLAKEIFLKTATALEPHIQAFFNNAFILGASVHSSLSSHLYQLIYEINLLNPGVLLTVIPQLESKLKSTDTKERSEVAQIVGRMFSDKNSNMIETHKLLWECFLDRFNDINKNIRLICVSFVREFLVYHPNSRQDITAKLKHRHRDSEPEVRAAVVIAVAGAAREDLSCLNEDLMNYLKERTLDKMFRVRREAVTGLGRLHKHYLLDSVCPDPQAEAMLSFVKNKLLSVYYQPLVEDRLIVERVFNTCLVPYQRPLKERLKIFYDLFLSVDDCAIRCMRDMLQSQKNLRDDMRKIIEYIQLVPDGCRESVIPVKIKTLSRELINVEKAAECIKKFCLEMEQDNKLRNMMITLLDGSLTSSECEARIKEILETLGAPVQTNLYYVVIKQLLEKIVPVWIDKEGVKYVVSLIKDCVSGDAAKEPKIACRGMELISVLSFGFPHFFTAEELYNDILDILCKNNSDEIVPVLQALSNVIKDVKKYFPGVCVKLIPIMIQFVKLGSKKQAKHAIKLIFHIVDDKQKVFGELIEHLKEHFTFNSQHFKTALASVGYIAFLCHDMFAAEFKNVVAKVVVKDLLMMDKDLPQEGEELWVPLESLREVIKIKMEGMKVMVRWLIGMRDMIHPAMSTLRLLCTVIAHNGDLMEKNCLSPAECSWMRVSAASCMLRLCREPEYAASLNLEQFTVLAFLINDKCPELRERFCSKLNKGLYFLKLPLEFLAILALGSLDARKEFLVALKKHFFQNVCKRRRFIKDHCIPPKDISKYLPDYAIMYLVYLLAHAPFFPTYNDVPALLKIRHCLSFFFDALMTKNDAYSFSFYIRILETIKQTKDKINPTNKSASLKLYAVCDVGLHILMTRPDYVWKDFPGSPNLDSKFFSEPDLERINLKTYLPLELMKPEVLAKAGFDVYVYDNAEEKEHAIVPSTSTKKSIRRNINPSRVSKSQENPIPSFVSNQSKVSASSDKTKTVSKGASFPAEKNSNSRVTQQPKTFDVSRKITNKSNISKKLLTPIVRRVTRSHPIQEVKLNNGHIDNIEINSKSSSEIDSNKSRETDSSNSVNTVSNDLADRSSDNLHEMDIHETNLDKDAPSVKNHKIPQKSNKILRVSINKLPPNLENDSKSLSDKFSVSEDTPSLNSHSIEQNGSLSPSITSIKLSNQSSLQYLIKQCNVYLRRTEVNDYLNKRSLDEVDSGDFQNLDSSSNRLDGARLKKRGRSAKEKKLPQENSSSNHMDREYLKKRGRPAKETKKSPQEKSNTIKSSVRNTIKSPVGQRKFPERKKTLQKPKPTNYLSESSKKNKANIRKIQEEIAAEINAINNVHPTVKTKSKPTAAKRTEKSEEQPAAKRR</sequence>